<accession>A0A7Z8NRV4</accession>
<dbReference type="AlphaFoldDB" id="A0A7Z8NRV4"/>
<gene>
    <name evidence="2" type="ORF">FA014_02280</name>
</gene>
<evidence type="ECO:0000313" key="2">
    <source>
        <dbReference type="EMBL" id="TKR27089.1"/>
    </source>
</evidence>
<reference evidence="2 3" key="1">
    <citation type="submission" date="2019-05" db="EMBL/GenBank/DDBJ databases">
        <title>Genome sequence of Cellulomonas hominis strain CS1.</title>
        <authorList>
            <person name="Belmont J."/>
            <person name="Maclea K.S."/>
        </authorList>
    </citation>
    <scope>NUCLEOTIDE SEQUENCE [LARGE SCALE GENOMIC DNA]</scope>
    <source>
        <strain evidence="2 3">CS1</strain>
    </source>
</reference>
<proteinExistence type="predicted"/>
<evidence type="ECO:0000256" key="1">
    <source>
        <dbReference type="SAM" id="MobiDB-lite"/>
    </source>
</evidence>
<dbReference type="InterPro" id="IPR007362">
    <property type="entry name" value="DUF429"/>
</dbReference>
<dbReference type="EMBL" id="SZYE01000007">
    <property type="protein sequence ID" value="TKR27089.1"/>
    <property type="molecule type" value="Genomic_DNA"/>
</dbReference>
<dbReference type="Proteomes" id="UP000308121">
    <property type="component" value="Unassembled WGS sequence"/>
</dbReference>
<feature type="region of interest" description="Disordered" evidence="1">
    <location>
        <begin position="1"/>
        <end position="45"/>
    </location>
</feature>
<organism evidence="2 3">
    <name type="scientific">Cellulomonas hominis</name>
    <dbReference type="NCBI Taxonomy" id="156981"/>
    <lineage>
        <taxon>Bacteria</taxon>
        <taxon>Bacillati</taxon>
        <taxon>Actinomycetota</taxon>
        <taxon>Actinomycetes</taxon>
        <taxon>Micrococcales</taxon>
        <taxon>Cellulomonadaceae</taxon>
        <taxon>Cellulomonas</taxon>
    </lineage>
</organism>
<name>A0A7Z8NRV4_9CELL</name>
<feature type="compositionally biased region" description="Basic and acidic residues" evidence="1">
    <location>
        <begin position="10"/>
        <end position="29"/>
    </location>
</feature>
<dbReference type="OrthoDB" id="9801824at2"/>
<dbReference type="Pfam" id="PF04250">
    <property type="entry name" value="DUF429"/>
    <property type="match status" value="1"/>
</dbReference>
<evidence type="ECO:0000313" key="3">
    <source>
        <dbReference type="Proteomes" id="UP000308121"/>
    </source>
</evidence>
<comment type="caution">
    <text evidence="2">The sequence shown here is derived from an EMBL/GenBank/DDBJ whole genome shotgun (WGS) entry which is preliminary data.</text>
</comment>
<protein>
    <submittedName>
        <fullName evidence="2">DUF429 domain-containing protein</fullName>
    </submittedName>
</protein>
<sequence>MVGHAGECGRSADRGPPVRERAAGRPGVDRRRRASSSGGRGRLAGVTTPALHVGLDLAWSTGVTGLAVVDDAGHLLDSGSCRTDDEIAAWLAGVGGPLAVVGVDAPLVVPNATGQREAERAIGRAFGAYGASAHTANRGTFGGADPRAWRLAERFGWATDPATPVGAGRTVCLEVYPHPALVALFGLPYRLDYKKGPRERRQPGFAALVAHLESVPELRVGESPRWRHLRAVVADPGPGDLDRVEDELDAVVCAHLAWLWHHRPGSLVVYGSAAGGYVVAPPPPAHPAVRPPRPGSARAAVSG</sequence>